<dbReference type="GO" id="GO:0016887">
    <property type="term" value="F:ATP hydrolysis activity"/>
    <property type="evidence" value="ECO:0007669"/>
    <property type="project" value="RHEA"/>
</dbReference>
<dbReference type="Pfam" id="PF00271">
    <property type="entry name" value="Helicase_C"/>
    <property type="match status" value="1"/>
</dbReference>
<comment type="domain">
    <text evidence="10">The Q motif is unique to and characteristic of the DEAD box family of RNA helicases and controls ATP binding and hydrolysis.</text>
</comment>
<dbReference type="SMART" id="SM00490">
    <property type="entry name" value="HELICc"/>
    <property type="match status" value="1"/>
</dbReference>
<dbReference type="SMART" id="SM01178">
    <property type="entry name" value="DUF4217"/>
    <property type="match status" value="1"/>
</dbReference>
<dbReference type="Pfam" id="PF00270">
    <property type="entry name" value="DEAD"/>
    <property type="match status" value="1"/>
</dbReference>
<evidence type="ECO:0000256" key="4">
    <source>
        <dbReference type="ARBA" id="ARBA00022741"/>
    </source>
</evidence>
<reference evidence="15 16" key="1">
    <citation type="journal article" date="2019" name="Sci. Rep.">
        <title>Comparative genomics of chytrid fungi reveal insights into the obligate biotrophic and pathogenic lifestyle of Synchytrium endobioticum.</title>
        <authorList>
            <person name="van de Vossenberg B.T.L.H."/>
            <person name="Warris S."/>
            <person name="Nguyen H.D.T."/>
            <person name="van Gent-Pelzer M.P.E."/>
            <person name="Joly D.L."/>
            <person name="van de Geest H.C."/>
            <person name="Bonants P.J.M."/>
            <person name="Smith D.S."/>
            <person name="Levesque C.A."/>
            <person name="van der Lee T.A.J."/>
        </authorList>
    </citation>
    <scope>NUCLEOTIDE SEQUENCE [LARGE SCALE GENOMIC DNA]</scope>
    <source>
        <strain evidence="15 16">CBS 809.83</strain>
    </source>
</reference>
<feature type="compositionally biased region" description="Acidic residues" evidence="11">
    <location>
        <begin position="770"/>
        <end position="805"/>
    </location>
</feature>
<feature type="domain" description="Helicase ATP-binding" evidence="12">
    <location>
        <begin position="92"/>
        <end position="266"/>
    </location>
</feature>
<keyword evidence="2" id="KW-0690">Ribosome biogenesis</keyword>
<evidence type="ECO:0000256" key="1">
    <source>
        <dbReference type="ARBA" id="ARBA00004604"/>
    </source>
</evidence>
<evidence type="ECO:0000256" key="3">
    <source>
        <dbReference type="ARBA" id="ARBA00022552"/>
    </source>
</evidence>
<dbReference type="InterPro" id="IPR027417">
    <property type="entry name" value="P-loop_NTPase"/>
</dbReference>
<feature type="domain" description="Helicase C-terminal" evidence="13">
    <location>
        <begin position="292"/>
        <end position="444"/>
    </location>
</feature>
<feature type="region of interest" description="Disordered" evidence="11">
    <location>
        <begin position="1"/>
        <end position="38"/>
    </location>
</feature>
<dbReference type="GO" id="GO:0003723">
    <property type="term" value="F:RNA binding"/>
    <property type="evidence" value="ECO:0007669"/>
    <property type="project" value="UniProtKB-UniRule"/>
</dbReference>
<evidence type="ECO:0000259" key="14">
    <source>
        <dbReference type="PROSITE" id="PS51195"/>
    </source>
</evidence>
<evidence type="ECO:0000256" key="6">
    <source>
        <dbReference type="ARBA" id="ARBA00022806"/>
    </source>
</evidence>
<feature type="compositionally biased region" description="Basic residues" evidence="11">
    <location>
        <begin position="14"/>
        <end position="33"/>
    </location>
</feature>
<dbReference type="InterPro" id="IPR014014">
    <property type="entry name" value="RNA_helicase_DEAD_Q_motif"/>
</dbReference>
<dbReference type="PANTHER" id="PTHR24031">
    <property type="entry name" value="RNA HELICASE"/>
    <property type="match status" value="1"/>
</dbReference>
<dbReference type="Gene3D" id="3.40.50.300">
    <property type="entry name" value="P-loop containing nucleotide triphosphate hydrolases"/>
    <property type="match status" value="2"/>
</dbReference>
<name>A0A507E7W2_9FUNG</name>
<dbReference type="InterPro" id="IPR011545">
    <property type="entry name" value="DEAD/DEAH_box_helicase_dom"/>
</dbReference>
<dbReference type="GO" id="GO:0005730">
    <property type="term" value="C:nucleolus"/>
    <property type="evidence" value="ECO:0007669"/>
    <property type="project" value="UniProtKB-SubCell"/>
</dbReference>
<evidence type="ECO:0000256" key="2">
    <source>
        <dbReference type="ARBA" id="ARBA00022517"/>
    </source>
</evidence>
<comment type="function">
    <text evidence="10">RNA helicase.</text>
</comment>
<evidence type="ECO:0000256" key="5">
    <source>
        <dbReference type="ARBA" id="ARBA00022801"/>
    </source>
</evidence>
<comment type="similarity">
    <text evidence="10">Belongs to the DEAD box helicase family.</text>
</comment>
<proteinExistence type="inferred from homology"/>
<dbReference type="InterPro" id="IPR025313">
    <property type="entry name" value="SPB4-like_CTE"/>
</dbReference>
<feature type="region of interest" description="Disordered" evidence="11">
    <location>
        <begin position="571"/>
        <end position="591"/>
    </location>
</feature>
<feature type="compositionally biased region" description="Low complexity" evidence="11">
    <location>
        <begin position="728"/>
        <end position="745"/>
    </location>
</feature>
<dbReference type="GO" id="GO:0005524">
    <property type="term" value="F:ATP binding"/>
    <property type="evidence" value="ECO:0007669"/>
    <property type="project" value="UniProtKB-UniRule"/>
</dbReference>
<accession>A0A507E7W2</accession>
<dbReference type="SUPFAM" id="SSF52540">
    <property type="entry name" value="P-loop containing nucleoside triphosphate hydrolases"/>
    <property type="match status" value="1"/>
</dbReference>
<dbReference type="EC" id="3.6.4.13" evidence="10"/>
<dbReference type="CDD" id="cd17941">
    <property type="entry name" value="DEADc_DDX10"/>
    <property type="match status" value="1"/>
</dbReference>
<evidence type="ECO:0000256" key="11">
    <source>
        <dbReference type="SAM" id="MobiDB-lite"/>
    </source>
</evidence>
<evidence type="ECO:0000259" key="13">
    <source>
        <dbReference type="PROSITE" id="PS51194"/>
    </source>
</evidence>
<sequence>MASMAAPALASGVKKSKKGRKPVVRPVDKRKLKRDAEEQELATLEQKCKELQTYAKEVELKQFAQLPLSKKTAEGLAKANFVEMTDVQRASLPFSLSGKDVLGAAKTGSGKTLAFLIPMLETLYRAKWTQMDGVGALVISPTRELALQIFEVLKKVGKMHTFSAGLLIGGKDLKSEQERVNKMNILVCTPGRLLQHMDQTPDFNCDALQMLILDEADRVLDLGFERDLNAIVANLPRDRQTLLFSATQTKSVRDLARLSLKDPEYVAVHSQAESSTPKQLVQKYLVCNLPQKLDILYSFIKTHLKSKIIIFVSSCKQVRFVHETFCKMQPGIVLNCLHGKQKQAKRMAIFEQFCRKKAVCLIATDVAARGLDFPAVDWVIQLDCPEDADTYIHRVGRTARYEAEGNALLFLLPSEEKGMLAALEKKKVPIDKIRVNPSKTTSVVQQLQAYCSQSPEMKYLAQKSFISYMRSVHLQSNKEIFDVHALPFDAYAESLGLPGAPKIKFVNKSDKKNASRQLESMEKESKSKNTVNDDDSDDAKKSTTVRTKVDKMFEKKNKTILSDHYAKLKADDSVSDSGSDSEADHDDAPVRSAVPLAANDDGFLTLKRADHDIDDLPADPVPTESLTHRQILKLKAKEVKARGLGTKLYFDEDGKPMPAFEMEKLSDFVKKENLESRHQKYIEAQIKDMTEVDAVDKAVARQKLKEKKKEQKLKDRALRQEESGGFTGATLGSDAGSDAGSFDQDGSSDGDSGSDNDAMDWNDNNNSEGADSDDEEVEIDLNEDSDEAQEEEKVDSDSDSDSEPQEDVKSQSKRKRENEPVAPSPVAAAKGGKGKKQKILAELDGSSLEDIALRLLN</sequence>
<keyword evidence="4 10" id="KW-0547">Nucleotide-binding</keyword>
<feature type="compositionally biased region" description="Basic and acidic residues" evidence="11">
    <location>
        <begin position="508"/>
        <end position="527"/>
    </location>
</feature>
<dbReference type="CDD" id="cd18787">
    <property type="entry name" value="SF2_C_DEAD"/>
    <property type="match status" value="1"/>
</dbReference>
<evidence type="ECO:0000256" key="10">
    <source>
        <dbReference type="RuleBase" id="RU365068"/>
    </source>
</evidence>
<dbReference type="EMBL" id="QEAQ01000026">
    <property type="protein sequence ID" value="TPX59385.1"/>
    <property type="molecule type" value="Genomic_DNA"/>
</dbReference>
<dbReference type="AlphaFoldDB" id="A0A507E7W2"/>
<feature type="region of interest" description="Disordered" evidence="11">
    <location>
        <begin position="508"/>
        <end position="545"/>
    </location>
</feature>
<evidence type="ECO:0000313" key="15">
    <source>
        <dbReference type="EMBL" id="TPX59385.1"/>
    </source>
</evidence>
<keyword evidence="8 10" id="KW-0694">RNA-binding</keyword>
<keyword evidence="3" id="KW-0698">rRNA processing</keyword>
<comment type="catalytic activity">
    <reaction evidence="10">
        <text>ATP + H2O = ADP + phosphate + H(+)</text>
        <dbReference type="Rhea" id="RHEA:13065"/>
        <dbReference type="ChEBI" id="CHEBI:15377"/>
        <dbReference type="ChEBI" id="CHEBI:15378"/>
        <dbReference type="ChEBI" id="CHEBI:30616"/>
        <dbReference type="ChEBI" id="CHEBI:43474"/>
        <dbReference type="ChEBI" id="CHEBI:456216"/>
        <dbReference type="EC" id="3.6.4.13"/>
    </reaction>
</comment>
<evidence type="ECO:0000256" key="9">
    <source>
        <dbReference type="PROSITE-ProRule" id="PRU00552"/>
    </source>
</evidence>
<comment type="subcellular location">
    <subcellularLocation>
        <location evidence="1">Nucleus</location>
        <location evidence="1">Nucleolus</location>
    </subcellularLocation>
</comment>
<gene>
    <name evidence="15" type="ORF">PhCBS80983_g02540</name>
</gene>
<dbReference type="InterPro" id="IPR001650">
    <property type="entry name" value="Helicase_C-like"/>
</dbReference>
<organism evidence="15 16">
    <name type="scientific">Powellomyces hirtus</name>
    <dbReference type="NCBI Taxonomy" id="109895"/>
    <lineage>
        <taxon>Eukaryota</taxon>
        <taxon>Fungi</taxon>
        <taxon>Fungi incertae sedis</taxon>
        <taxon>Chytridiomycota</taxon>
        <taxon>Chytridiomycota incertae sedis</taxon>
        <taxon>Chytridiomycetes</taxon>
        <taxon>Spizellomycetales</taxon>
        <taxon>Powellomycetaceae</taxon>
        <taxon>Powellomyces</taxon>
    </lineage>
</organism>
<protein>
    <recommendedName>
        <fullName evidence="10">ATP-dependent RNA helicase</fullName>
        <ecNumber evidence="10">3.6.4.13</ecNumber>
    </recommendedName>
</protein>
<keyword evidence="5 10" id="KW-0378">Hydrolase</keyword>
<keyword evidence="16" id="KW-1185">Reference proteome</keyword>
<dbReference type="InterPro" id="IPR000629">
    <property type="entry name" value="RNA-helicase_DEAD-box_CS"/>
</dbReference>
<dbReference type="PROSITE" id="PS00039">
    <property type="entry name" value="DEAD_ATP_HELICASE"/>
    <property type="match status" value="1"/>
</dbReference>
<dbReference type="PROSITE" id="PS51195">
    <property type="entry name" value="Q_MOTIF"/>
    <property type="match status" value="1"/>
</dbReference>
<evidence type="ECO:0000259" key="12">
    <source>
        <dbReference type="PROSITE" id="PS51192"/>
    </source>
</evidence>
<dbReference type="Proteomes" id="UP000318582">
    <property type="component" value="Unassembled WGS sequence"/>
</dbReference>
<feature type="region of interest" description="Disordered" evidence="11">
    <location>
        <begin position="703"/>
        <end position="837"/>
    </location>
</feature>
<feature type="compositionally biased region" description="Basic and acidic residues" evidence="11">
    <location>
        <begin position="707"/>
        <end position="722"/>
    </location>
</feature>
<dbReference type="Pfam" id="PF13959">
    <property type="entry name" value="CTE_SPB4"/>
    <property type="match status" value="1"/>
</dbReference>
<keyword evidence="6 10" id="KW-0347">Helicase</keyword>
<dbReference type="GO" id="GO:0003724">
    <property type="term" value="F:RNA helicase activity"/>
    <property type="evidence" value="ECO:0007669"/>
    <property type="project" value="UniProtKB-EC"/>
</dbReference>
<dbReference type="SMART" id="SM00487">
    <property type="entry name" value="DEXDc"/>
    <property type="match status" value="1"/>
</dbReference>
<evidence type="ECO:0000256" key="7">
    <source>
        <dbReference type="ARBA" id="ARBA00022840"/>
    </source>
</evidence>
<dbReference type="PROSITE" id="PS51192">
    <property type="entry name" value="HELICASE_ATP_BIND_1"/>
    <property type="match status" value="1"/>
</dbReference>
<dbReference type="STRING" id="109895.A0A507E7W2"/>
<evidence type="ECO:0000256" key="8">
    <source>
        <dbReference type="ARBA" id="ARBA00022884"/>
    </source>
</evidence>
<feature type="compositionally biased region" description="Acidic residues" evidence="11">
    <location>
        <begin position="746"/>
        <end position="760"/>
    </location>
</feature>
<dbReference type="InterPro" id="IPR014001">
    <property type="entry name" value="Helicase_ATP-bd"/>
</dbReference>
<comment type="caution">
    <text evidence="15">The sequence shown here is derived from an EMBL/GenBank/DDBJ whole genome shotgun (WGS) entry which is preliminary data.</text>
</comment>
<feature type="domain" description="DEAD-box RNA helicase Q" evidence="14">
    <location>
        <begin position="61"/>
        <end position="89"/>
    </location>
</feature>
<evidence type="ECO:0000313" key="16">
    <source>
        <dbReference type="Proteomes" id="UP000318582"/>
    </source>
</evidence>
<dbReference type="GO" id="GO:0006364">
    <property type="term" value="P:rRNA processing"/>
    <property type="evidence" value="ECO:0007669"/>
    <property type="project" value="UniProtKB-KW"/>
</dbReference>
<dbReference type="PROSITE" id="PS51194">
    <property type="entry name" value="HELICASE_CTER"/>
    <property type="match status" value="1"/>
</dbReference>
<keyword evidence="7 10" id="KW-0067">ATP-binding</keyword>
<feature type="short sequence motif" description="Q motif" evidence="9">
    <location>
        <begin position="61"/>
        <end position="89"/>
    </location>
</feature>